<accession>A0A510URY1</accession>
<dbReference type="RefSeq" id="WP_146867027.1">
    <property type="nucleotide sequence ID" value="NZ_BJTZ01000115.1"/>
</dbReference>
<organism evidence="3 4">
    <name type="scientific">Aliivibrio fischeri</name>
    <name type="common">Vibrio fischeri</name>
    <dbReference type="NCBI Taxonomy" id="668"/>
    <lineage>
        <taxon>Bacteria</taxon>
        <taxon>Pseudomonadati</taxon>
        <taxon>Pseudomonadota</taxon>
        <taxon>Gammaproteobacteria</taxon>
        <taxon>Vibrionales</taxon>
        <taxon>Vibrionaceae</taxon>
        <taxon>Aliivibrio</taxon>
    </lineage>
</organism>
<name>A0A510URY1_ALIFS</name>
<evidence type="ECO:0000313" key="4">
    <source>
        <dbReference type="Proteomes" id="UP000321787"/>
    </source>
</evidence>
<evidence type="ECO:0000256" key="1">
    <source>
        <dbReference type="SAM" id="SignalP"/>
    </source>
</evidence>
<dbReference type="PANTHER" id="PTHR38342:SF2">
    <property type="entry name" value="INNER MEMBRANE OR EXPORTED"/>
    <property type="match status" value="1"/>
</dbReference>
<feature type="chain" id="PRO_5022031309" description="DUF302 domain-containing protein" evidence="1">
    <location>
        <begin position="20"/>
        <end position="150"/>
    </location>
</feature>
<dbReference type="PANTHER" id="PTHR38342">
    <property type="entry name" value="SLR5037 PROTEIN"/>
    <property type="match status" value="1"/>
</dbReference>
<proteinExistence type="predicted"/>
<dbReference type="Proteomes" id="UP000321787">
    <property type="component" value="Unassembled WGS sequence"/>
</dbReference>
<comment type="caution">
    <text evidence="3">The sequence shown here is derived from an EMBL/GenBank/DDBJ whole genome shotgun (WGS) entry which is preliminary data.</text>
</comment>
<sequence>MKKLVSIGIIMFSVSFSGAASEGLVKYESHYSVKETADRFERIAKSKGLTLFLRVDHQKNANAVGLELRPTEVIIFGNPKVGTLLMQCAQDVAIDLPQKILVSEDANNKVWLSYNNPSYLMKRHDIKGCNEVISKVSGILSNLAKVTVAK</sequence>
<evidence type="ECO:0000259" key="2">
    <source>
        <dbReference type="Pfam" id="PF03625"/>
    </source>
</evidence>
<dbReference type="Gene3D" id="3.30.310.70">
    <property type="entry name" value="TT1751-like domain"/>
    <property type="match status" value="1"/>
</dbReference>
<reference evidence="3 4" key="1">
    <citation type="submission" date="2019-07" db="EMBL/GenBank/DDBJ databases">
        <title>Whole genome shotgun sequence of Aliivibrio fischeri NBRC 101058.</title>
        <authorList>
            <person name="Hosoyama A."/>
            <person name="Uohara A."/>
            <person name="Ohji S."/>
            <person name="Ichikawa N."/>
        </authorList>
    </citation>
    <scope>NUCLEOTIDE SEQUENCE [LARGE SCALE GENOMIC DNA]</scope>
    <source>
        <strain evidence="3 4">NBRC 101058</strain>
    </source>
</reference>
<dbReference type="SUPFAM" id="SSF103247">
    <property type="entry name" value="TT1751-like"/>
    <property type="match status" value="1"/>
</dbReference>
<keyword evidence="1" id="KW-0732">Signal</keyword>
<dbReference type="AlphaFoldDB" id="A0A510URY1"/>
<dbReference type="EMBL" id="BJTZ01000115">
    <property type="protein sequence ID" value="GEK16231.1"/>
    <property type="molecule type" value="Genomic_DNA"/>
</dbReference>
<dbReference type="InterPro" id="IPR035923">
    <property type="entry name" value="TT1751-like_sf"/>
</dbReference>
<dbReference type="Pfam" id="PF03625">
    <property type="entry name" value="DUF302"/>
    <property type="match status" value="1"/>
</dbReference>
<dbReference type="CDD" id="cd14797">
    <property type="entry name" value="DUF302"/>
    <property type="match status" value="1"/>
</dbReference>
<feature type="signal peptide" evidence="1">
    <location>
        <begin position="1"/>
        <end position="19"/>
    </location>
</feature>
<feature type="domain" description="DUF302" evidence="2">
    <location>
        <begin position="55"/>
        <end position="117"/>
    </location>
</feature>
<dbReference type="InterPro" id="IPR005180">
    <property type="entry name" value="DUF302"/>
</dbReference>
<protein>
    <recommendedName>
        <fullName evidence="2">DUF302 domain-containing protein</fullName>
    </recommendedName>
</protein>
<evidence type="ECO:0000313" key="3">
    <source>
        <dbReference type="EMBL" id="GEK16231.1"/>
    </source>
</evidence>
<gene>
    <name evidence="3" type="ORF">AFI02nite_42670</name>
</gene>